<feature type="coiled-coil region" evidence="4">
    <location>
        <begin position="297"/>
        <end position="324"/>
    </location>
</feature>
<dbReference type="GO" id="GO:0016887">
    <property type="term" value="F:ATP hydrolysis activity"/>
    <property type="evidence" value="ECO:0007669"/>
    <property type="project" value="InterPro"/>
</dbReference>
<dbReference type="InterPro" id="IPR003439">
    <property type="entry name" value="ABC_transporter-like_ATP-bd"/>
</dbReference>
<dbReference type="EMBL" id="VFOW01000001">
    <property type="protein sequence ID" value="TQL76496.1"/>
    <property type="molecule type" value="Genomic_DNA"/>
</dbReference>
<feature type="coiled-coil region" evidence="4">
    <location>
        <begin position="233"/>
        <end position="264"/>
    </location>
</feature>
<keyword evidence="4" id="KW-0175">Coiled coil</keyword>
<keyword evidence="3" id="KW-0067">ATP-binding</keyword>
<dbReference type="InterPro" id="IPR027417">
    <property type="entry name" value="P-loop_NTPase"/>
</dbReference>
<gene>
    <name evidence="6" type="ORF">FB566_2028</name>
</gene>
<evidence type="ECO:0000256" key="3">
    <source>
        <dbReference type="ARBA" id="ARBA00022840"/>
    </source>
</evidence>
<name>A0A543AV86_9ACTN</name>
<dbReference type="GO" id="GO:0005524">
    <property type="term" value="F:ATP binding"/>
    <property type="evidence" value="ECO:0007669"/>
    <property type="project" value="UniProtKB-KW"/>
</dbReference>
<dbReference type="OrthoDB" id="3207002at2"/>
<dbReference type="FunFam" id="3.40.50.300:FF:001320">
    <property type="entry name" value="Heme ABC transporter ATP-binding protein"/>
    <property type="match status" value="1"/>
</dbReference>
<dbReference type="SUPFAM" id="SSF52540">
    <property type="entry name" value="P-loop containing nucleoside triphosphate hydrolases"/>
    <property type="match status" value="2"/>
</dbReference>
<organism evidence="6 7">
    <name type="scientific">Stackebrandtia endophytica</name>
    <dbReference type="NCBI Taxonomy" id="1496996"/>
    <lineage>
        <taxon>Bacteria</taxon>
        <taxon>Bacillati</taxon>
        <taxon>Actinomycetota</taxon>
        <taxon>Actinomycetes</taxon>
        <taxon>Glycomycetales</taxon>
        <taxon>Glycomycetaceae</taxon>
        <taxon>Stackebrandtia</taxon>
    </lineage>
</organism>
<dbReference type="AlphaFoldDB" id="A0A543AV86"/>
<proteinExistence type="predicted"/>
<dbReference type="PROSITE" id="PS50893">
    <property type="entry name" value="ABC_TRANSPORTER_2"/>
    <property type="match status" value="1"/>
</dbReference>
<feature type="domain" description="ABC transporter" evidence="5">
    <location>
        <begin position="5"/>
        <end position="237"/>
    </location>
</feature>
<dbReference type="Proteomes" id="UP000317043">
    <property type="component" value="Unassembled WGS sequence"/>
</dbReference>
<evidence type="ECO:0000259" key="5">
    <source>
        <dbReference type="PROSITE" id="PS50893"/>
    </source>
</evidence>
<sequence length="544" mass="59857">MSTSIVVNNLDFVWQDGQRLFTGLELTVSDGRTGFIGNNGSGKSTLLRLIAGELAPASGSIEVVGQVAWLPQNLPLTLDTHVDELLGIRPQRAALKAIEAGDTDEANFAIIGDAWDVEELARVELDRLGLEHIDLDRTVAGLSGGESMLVGLAGRLLTRPDVLILDEPTNNLDIVARRRLYETVESFSKTLLVVSHDRELLERMDAIAELRDSKVRTFEGGYTAYETAIGIEQEAAERMVRVAKADMNKQKQELIATQEKLTKRLRYGKKMHEQKREPLIVMNARKRQAQVSAAKLKIDKQTDLADAKSRLEEAEEQVRDDAEIKVDLPETEVPAGRDVCVVTDANVAYGDEPVFGEDGFSLHLRGPERVALVGANGSGKTTLLRLLAGELTPHSVSMQRGSVKLGVSAHYLPQRLELLDESKSILDNMRRFAPSASNTLLRTRLARFLFRKDRPDQLVETLSGGERLRAALACVLSAEPAPGLLMLDEPTNNLDMTSTRQLEQALNAYRGALVVVSHDVAFLRAIGINRWLDVERGVGVTEHG</sequence>
<evidence type="ECO:0000313" key="7">
    <source>
        <dbReference type="Proteomes" id="UP000317043"/>
    </source>
</evidence>
<dbReference type="SMART" id="SM00382">
    <property type="entry name" value="AAA"/>
    <property type="match status" value="2"/>
</dbReference>
<keyword evidence="7" id="KW-1185">Reference proteome</keyword>
<reference evidence="6 7" key="1">
    <citation type="submission" date="2019-06" db="EMBL/GenBank/DDBJ databases">
        <title>Sequencing the genomes of 1000 actinobacteria strains.</title>
        <authorList>
            <person name="Klenk H.-P."/>
        </authorList>
    </citation>
    <scope>NUCLEOTIDE SEQUENCE [LARGE SCALE GENOMIC DNA]</scope>
    <source>
        <strain evidence="6 7">DSM 45928</strain>
    </source>
</reference>
<dbReference type="RefSeq" id="WP_142038011.1">
    <property type="nucleotide sequence ID" value="NZ_JBHTGS010000001.1"/>
</dbReference>
<comment type="caution">
    <text evidence="6">The sequence shown here is derived from an EMBL/GenBank/DDBJ whole genome shotgun (WGS) entry which is preliminary data.</text>
</comment>
<keyword evidence="1" id="KW-0677">Repeat</keyword>
<protein>
    <submittedName>
        <fullName evidence="6">ATPase subunit of ABC transporter with duplicated ATPase domains</fullName>
    </submittedName>
</protein>
<dbReference type="FunFam" id="3.40.50.300:FF:000597">
    <property type="entry name" value="ABC transporter ATP-binding protein"/>
    <property type="match status" value="1"/>
</dbReference>
<dbReference type="PANTHER" id="PTHR19211">
    <property type="entry name" value="ATP-BINDING TRANSPORT PROTEIN-RELATED"/>
    <property type="match status" value="1"/>
</dbReference>
<dbReference type="CDD" id="cd03221">
    <property type="entry name" value="ABCF_EF-3"/>
    <property type="match status" value="2"/>
</dbReference>
<dbReference type="Gene3D" id="3.40.50.300">
    <property type="entry name" value="P-loop containing nucleotide triphosphate hydrolases"/>
    <property type="match status" value="2"/>
</dbReference>
<dbReference type="PANTHER" id="PTHR19211:SF6">
    <property type="entry name" value="BLL7188 PROTEIN"/>
    <property type="match status" value="1"/>
</dbReference>
<dbReference type="Pfam" id="PF00005">
    <property type="entry name" value="ABC_tran"/>
    <property type="match status" value="2"/>
</dbReference>
<dbReference type="InterPro" id="IPR003593">
    <property type="entry name" value="AAA+_ATPase"/>
</dbReference>
<dbReference type="InParanoid" id="A0A543AV86"/>
<dbReference type="InterPro" id="IPR050611">
    <property type="entry name" value="ABCF"/>
</dbReference>
<evidence type="ECO:0000313" key="6">
    <source>
        <dbReference type="EMBL" id="TQL76496.1"/>
    </source>
</evidence>
<evidence type="ECO:0000256" key="4">
    <source>
        <dbReference type="SAM" id="Coils"/>
    </source>
</evidence>
<evidence type="ECO:0000256" key="2">
    <source>
        <dbReference type="ARBA" id="ARBA00022741"/>
    </source>
</evidence>
<evidence type="ECO:0000256" key="1">
    <source>
        <dbReference type="ARBA" id="ARBA00022737"/>
    </source>
</evidence>
<keyword evidence="2" id="KW-0547">Nucleotide-binding</keyword>
<accession>A0A543AV86</accession>